<dbReference type="PROSITE" id="PS50850">
    <property type="entry name" value="MFS"/>
    <property type="match status" value="1"/>
</dbReference>
<feature type="domain" description="Major facilitator superfamily (MFS) profile" evidence="7">
    <location>
        <begin position="3"/>
        <end position="440"/>
    </location>
</feature>
<dbReference type="InterPro" id="IPR020846">
    <property type="entry name" value="MFS_dom"/>
</dbReference>
<dbReference type="GO" id="GO:0016020">
    <property type="term" value="C:membrane"/>
    <property type="evidence" value="ECO:0007669"/>
    <property type="project" value="UniProtKB-SubCell"/>
</dbReference>
<evidence type="ECO:0000259" key="7">
    <source>
        <dbReference type="PROSITE" id="PS50850"/>
    </source>
</evidence>
<evidence type="ECO:0000256" key="6">
    <source>
        <dbReference type="SAM" id="Phobius"/>
    </source>
</evidence>
<dbReference type="InterPro" id="IPR011701">
    <property type="entry name" value="MFS"/>
</dbReference>
<keyword evidence="4 6" id="KW-1133">Transmembrane helix</keyword>
<evidence type="ECO:0000313" key="8">
    <source>
        <dbReference type="EMBL" id="MCB8881143.1"/>
    </source>
</evidence>
<feature type="transmembrane region" description="Helical" evidence="6">
    <location>
        <begin position="254"/>
        <end position="279"/>
    </location>
</feature>
<keyword evidence="9" id="KW-1185">Reference proteome</keyword>
<comment type="caution">
    <text evidence="8">The sequence shown here is derived from an EMBL/GenBank/DDBJ whole genome shotgun (WGS) entry which is preliminary data.</text>
</comment>
<feature type="transmembrane region" description="Helical" evidence="6">
    <location>
        <begin position="418"/>
        <end position="436"/>
    </location>
</feature>
<reference evidence="8 9" key="1">
    <citation type="journal article" date="2021" name="Microorganisms">
        <title>Acidisoma silvae sp. nov. and Acidisomacellulosilytica sp. nov., Two Acidophilic Bacteria Isolated from Decaying Wood, Hydrolyzing Cellulose and Producing Poly-3-hydroxybutyrate.</title>
        <authorList>
            <person name="Mieszkin S."/>
            <person name="Pouder E."/>
            <person name="Uroz S."/>
            <person name="Simon-Colin C."/>
            <person name="Alain K."/>
        </authorList>
    </citation>
    <scope>NUCLEOTIDE SEQUENCE [LARGE SCALE GENOMIC DNA]</scope>
    <source>
        <strain evidence="8 9">HW T5.17</strain>
    </source>
</reference>
<dbReference type="InterPro" id="IPR036259">
    <property type="entry name" value="MFS_trans_sf"/>
</dbReference>
<feature type="transmembrane region" description="Helical" evidence="6">
    <location>
        <begin position="157"/>
        <end position="177"/>
    </location>
</feature>
<evidence type="ECO:0000313" key="9">
    <source>
        <dbReference type="Proteomes" id="UP000721844"/>
    </source>
</evidence>
<dbReference type="Gene3D" id="1.20.1720.10">
    <property type="entry name" value="Multidrug resistance protein D"/>
    <property type="match status" value="1"/>
</dbReference>
<evidence type="ECO:0000256" key="4">
    <source>
        <dbReference type="ARBA" id="ARBA00022989"/>
    </source>
</evidence>
<evidence type="ECO:0000256" key="5">
    <source>
        <dbReference type="ARBA" id="ARBA00023136"/>
    </source>
</evidence>
<protein>
    <submittedName>
        <fullName evidence="8">MFS transporter</fullName>
    </submittedName>
</protein>
<evidence type="ECO:0000256" key="2">
    <source>
        <dbReference type="ARBA" id="ARBA00022448"/>
    </source>
</evidence>
<dbReference type="CDD" id="cd17321">
    <property type="entry name" value="MFS_MMR_MDR_like"/>
    <property type="match status" value="1"/>
</dbReference>
<dbReference type="GO" id="GO:0022857">
    <property type="term" value="F:transmembrane transporter activity"/>
    <property type="evidence" value="ECO:0007669"/>
    <property type="project" value="InterPro"/>
</dbReference>
<keyword evidence="2" id="KW-0813">Transport</keyword>
<feature type="transmembrane region" description="Helical" evidence="6">
    <location>
        <begin position="291"/>
        <end position="308"/>
    </location>
</feature>
<evidence type="ECO:0000256" key="1">
    <source>
        <dbReference type="ARBA" id="ARBA00004141"/>
    </source>
</evidence>
<dbReference type="Gene3D" id="1.20.1250.20">
    <property type="entry name" value="MFS general substrate transporter like domains"/>
    <property type="match status" value="1"/>
</dbReference>
<feature type="transmembrane region" description="Helical" evidence="6">
    <location>
        <begin position="315"/>
        <end position="335"/>
    </location>
</feature>
<feature type="transmembrane region" description="Helical" evidence="6">
    <location>
        <begin position="189"/>
        <end position="206"/>
    </location>
</feature>
<keyword evidence="3 6" id="KW-0812">Transmembrane</keyword>
<dbReference type="PANTHER" id="PTHR42718">
    <property type="entry name" value="MAJOR FACILITATOR SUPERFAMILY MULTIDRUG TRANSPORTER MFSC"/>
    <property type="match status" value="1"/>
</dbReference>
<feature type="transmembrane region" description="Helical" evidence="6">
    <location>
        <begin position="386"/>
        <end position="406"/>
    </location>
</feature>
<dbReference type="Pfam" id="PF07690">
    <property type="entry name" value="MFS_1"/>
    <property type="match status" value="2"/>
</dbReference>
<name>A0A963Z1L4_9PROT</name>
<dbReference type="EMBL" id="JAESVA010000004">
    <property type="protein sequence ID" value="MCB8881143.1"/>
    <property type="molecule type" value="Genomic_DNA"/>
</dbReference>
<dbReference type="AlphaFoldDB" id="A0A963Z1L4"/>
<evidence type="ECO:0000256" key="3">
    <source>
        <dbReference type="ARBA" id="ARBA00022692"/>
    </source>
</evidence>
<sequence>MRAMTAVAMAVLLSVLDYTVVNIAMPDIARDVHVTASAAIWVVNAYQLASLIALLPVASLGEKFGHARMCRIGLVTFVGASLLCAASQTLPELAAARAIQGLGGACILGVNAALIRYIYPAKILGRGIALNGLVIALGVALGPSVAAAVLSFASWKWLFLINLPLGAVAMYFAVSALPKTPRTPVKFDALSAVLLALGLGGIVTGGDNFAQGGSAGVGIALLAIGLICMAVLVRLQLSQPHPLLPVDLLARAGFSIAFTTGFLAFVASNFFIISMPFNLTNVLHRGPVETGLVITAWPVAIVVTAPFVGRLADRYPAAFLTSIGMLITGIGFLLLRLLPAHPTDIDIAWRIAVAGCGFSMIQPPNNKAMLTTAPKHRLAGASGMISVSRLLGQTIGGMLVALTLGFAQPAPTKTCLTFAFLAAILGAMLSFSRVLAKKSD</sequence>
<keyword evidence="5 6" id="KW-0472">Membrane</keyword>
<organism evidence="8 9">
    <name type="scientific">Acidisoma cellulosilyticum</name>
    <dbReference type="NCBI Taxonomy" id="2802395"/>
    <lineage>
        <taxon>Bacteria</taxon>
        <taxon>Pseudomonadati</taxon>
        <taxon>Pseudomonadota</taxon>
        <taxon>Alphaproteobacteria</taxon>
        <taxon>Acetobacterales</taxon>
        <taxon>Acidocellaceae</taxon>
        <taxon>Acidisoma</taxon>
    </lineage>
</organism>
<dbReference type="PANTHER" id="PTHR42718:SF9">
    <property type="entry name" value="MAJOR FACILITATOR SUPERFAMILY MULTIDRUG TRANSPORTER MFSC"/>
    <property type="match status" value="1"/>
</dbReference>
<feature type="transmembrane region" description="Helical" evidence="6">
    <location>
        <begin position="72"/>
        <end position="90"/>
    </location>
</feature>
<proteinExistence type="predicted"/>
<feature type="transmembrane region" description="Helical" evidence="6">
    <location>
        <begin position="38"/>
        <end position="60"/>
    </location>
</feature>
<comment type="subcellular location">
    <subcellularLocation>
        <location evidence="1">Membrane</location>
        <topology evidence="1">Multi-pass membrane protein</topology>
    </subcellularLocation>
</comment>
<dbReference type="SUPFAM" id="SSF103473">
    <property type="entry name" value="MFS general substrate transporter"/>
    <property type="match status" value="1"/>
</dbReference>
<gene>
    <name evidence="8" type="ORF">ACELLULO517_12925</name>
</gene>
<accession>A0A963Z1L4</accession>
<dbReference type="PRINTS" id="PR01036">
    <property type="entry name" value="TCRTETB"/>
</dbReference>
<feature type="transmembrane region" description="Helical" evidence="6">
    <location>
        <begin position="102"/>
        <end position="119"/>
    </location>
</feature>
<dbReference type="Proteomes" id="UP000721844">
    <property type="component" value="Unassembled WGS sequence"/>
</dbReference>
<feature type="transmembrane region" description="Helical" evidence="6">
    <location>
        <begin position="212"/>
        <end position="233"/>
    </location>
</feature>
<feature type="transmembrane region" description="Helical" evidence="6">
    <location>
        <begin position="128"/>
        <end position="151"/>
    </location>
</feature>